<feature type="compositionally biased region" description="Basic and acidic residues" evidence="2">
    <location>
        <begin position="302"/>
        <end position="311"/>
    </location>
</feature>
<evidence type="ECO:0000256" key="2">
    <source>
        <dbReference type="SAM" id="MobiDB-lite"/>
    </source>
</evidence>
<evidence type="ECO:0000313" key="3">
    <source>
        <dbReference type="EMBL" id="KAL3106186.1"/>
    </source>
</evidence>
<evidence type="ECO:0000256" key="1">
    <source>
        <dbReference type="SAM" id="Coils"/>
    </source>
</evidence>
<evidence type="ECO:0000313" key="4">
    <source>
        <dbReference type="Proteomes" id="UP001620626"/>
    </source>
</evidence>
<feature type="region of interest" description="Disordered" evidence="2">
    <location>
        <begin position="377"/>
        <end position="409"/>
    </location>
</feature>
<feature type="compositionally biased region" description="Polar residues" evidence="2">
    <location>
        <begin position="654"/>
        <end position="676"/>
    </location>
</feature>
<accession>A0ABD2KTA8</accession>
<dbReference type="Proteomes" id="UP001620626">
    <property type="component" value="Unassembled WGS sequence"/>
</dbReference>
<gene>
    <name evidence="3" type="ORF">niasHT_016873</name>
</gene>
<comment type="caution">
    <text evidence="3">The sequence shown here is derived from an EMBL/GenBank/DDBJ whole genome shotgun (WGS) entry which is preliminary data.</text>
</comment>
<feature type="compositionally biased region" description="Low complexity" evidence="2">
    <location>
        <begin position="394"/>
        <end position="409"/>
    </location>
</feature>
<name>A0ABD2KTA8_9BILA</name>
<proteinExistence type="predicted"/>
<protein>
    <submittedName>
        <fullName evidence="3">Uncharacterized protein</fullName>
    </submittedName>
</protein>
<feature type="coiled-coil region" evidence="1">
    <location>
        <begin position="569"/>
        <end position="600"/>
    </location>
</feature>
<keyword evidence="4" id="KW-1185">Reference proteome</keyword>
<dbReference type="AlphaFoldDB" id="A0ABD2KTA8"/>
<feature type="region of interest" description="Disordered" evidence="2">
    <location>
        <begin position="652"/>
        <end position="686"/>
    </location>
</feature>
<reference evidence="3 4" key="1">
    <citation type="submission" date="2024-10" db="EMBL/GenBank/DDBJ databases">
        <authorList>
            <person name="Kim D."/>
        </authorList>
    </citation>
    <scope>NUCLEOTIDE SEQUENCE [LARGE SCALE GENOMIC DNA]</scope>
    <source>
        <strain evidence="3">BH-2024</strain>
    </source>
</reference>
<keyword evidence="1" id="KW-0175">Coiled coil</keyword>
<feature type="region of interest" description="Disordered" evidence="2">
    <location>
        <begin position="302"/>
        <end position="329"/>
    </location>
</feature>
<dbReference type="EMBL" id="JBICBT010000659">
    <property type="protein sequence ID" value="KAL3106186.1"/>
    <property type="molecule type" value="Genomic_DNA"/>
</dbReference>
<sequence>MFRNAIFHLLNLFYSVQRAKRVPFSSFSPSLPLLLLCCFFSALLLGSVPSLCHLVDGDSDDDLRLSLPFLLAAIPTSFFSLNLLSPIYGDRAEIEAHIREGRKVFEQQNETELEPLSQRMGDVFEAFGFLELAESLLLSETSLQNVGMDKGQQQGIARLKALVNACVDSPYYHDLSIALIGFITNMKDDRTLKNNHKTLRTIPNRMFSLLLFDRIYGTFEQQIAEIIDQKIHSPRDLSRAEFALKWLKQMRKEISKRYELNEAEMKHLLTEKSRDLEGLINQTESERKETRERLGKAFTRRMEKTRDKSARNEAANSHLGQLGTVDKTHGETSQRFGAAMRNGHEIGRIIGEMGGTGDWVVTVVRAQIKLSLAINEQRGEEEEGKTANDGGQASSSSSRSSSPNNNSNSSSAALILSQFLRQNAITIEKNGGVIFDASEALGNFLTHYGYSNLRRELSNIYTNQSNGWHRGGRRSLMRTHRLIKPKLDAETGRIWEYGNYLKAFGQIFRETVAKIEQIGAFVLYLYLYKSLLNQHLFGWTEKAKKAIPILYAKFMCPEEFIGYWLDQMSESLCRKVKKAKRELKELLMRDREKLNEMEKMGKDKNGQINGQSLAQNAKRAIVVYEKKPNWKKAENYLLRIGKKLEGKLHKKMPSLSQTDGTIGRSQRMTTTTTSAFPQGKMGEMPPNWHEIEKAIKLNEEVTIILA</sequence>
<organism evidence="3 4">
    <name type="scientific">Heterodera trifolii</name>
    <dbReference type="NCBI Taxonomy" id="157864"/>
    <lineage>
        <taxon>Eukaryota</taxon>
        <taxon>Metazoa</taxon>
        <taxon>Ecdysozoa</taxon>
        <taxon>Nematoda</taxon>
        <taxon>Chromadorea</taxon>
        <taxon>Rhabditida</taxon>
        <taxon>Tylenchina</taxon>
        <taxon>Tylenchomorpha</taxon>
        <taxon>Tylenchoidea</taxon>
        <taxon>Heteroderidae</taxon>
        <taxon>Heteroderinae</taxon>
        <taxon>Heterodera</taxon>
    </lineage>
</organism>